<dbReference type="GO" id="GO:0008320">
    <property type="term" value="F:protein transmembrane transporter activity"/>
    <property type="evidence" value="ECO:0007669"/>
    <property type="project" value="InterPro"/>
</dbReference>
<evidence type="ECO:0000313" key="9">
    <source>
        <dbReference type="EMBL" id="AIE94610.1"/>
    </source>
</evidence>
<dbReference type="EMBL" id="KF900426">
    <property type="protein sequence ID" value="AIE94610.1"/>
    <property type="molecule type" value="Genomic_DNA"/>
</dbReference>
<sequence length="79" mass="9009">MSFIDKVWQTQQRLEERFKRIGRGQYGRVLRLARKPTSDEFVKSSWVVGIGIGIVGAIGFVVYFIWLKAPPIISDLLGI</sequence>
<evidence type="ECO:0000256" key="2">
    <source>
        <dbReference type="ARBA" id="ARBA00022692"/>
    </source>
</evidence>
<evidence type="ECO:0000256" key="7">
    <source>
        <dbReference type="ARBA" id="ARBA00037847"/>
    </source>
</evidence>
<dbReference type="Gene3D" id="1.20.5.820">
    <property type="entry name" value="Preprotein translocase SecE subunit"/>
    <property type="match status" value="1"/>
</dbReference>
<dbReference type="InterPro" id="IPR008158">
    <property type="entry name" value="Translocase_Sec61-g"/>
</dbReference>
<evidence type="ECO:0000256" key="3">
    <source>
        <dbReference type="ARBA" id="ARBA00022927"/>
    </source>
</evidence>
<dbReference type="GO" id="GO:0016020">
    <property type="term" value="C:membrane"/>
    <property type="evidence" value="ECO:0007669"/>
    <property type="project" value="InterPro"/>
</dbReference>
<accession>A0A075FSG2</accession>
<evidence type="ECO:0000256" key="1">
    <source>
        <dbReference type="ARBA" id="ARBA00022448"/>
    </source>
</evidence>
<feature type="transmembrane region" description="Helical" evidence="8">
    <location>
        <begin position="46"/>
        <end position="66"/>
    </location>
</feature>
<keyword evidence="4 8" id="KW-1133">Transmembrane helix</keyword>
<dbReference type="GO" id="GO:0006605">
    <property type="term" value="P:protein targeting"/>
    <property type="evidence" value="ECO:0007669"/>
    <property type="project" value="InterPro"/>
</dbReference>
<proteinExistence type="predicted"/>
<evidence type="ECO:0000256" key="6">
    <source>
        <dbReference type="ARBA" id="ARBA00023136"/>
    </source>
</evidence>
<dbReference type="InterPro" id="IPR001901">
    <property type="entry name" value="Translocase_SecE/Sec61-g"/>
</dbReference>
<dbReference type="InterPro" id="IPR023391">
    <property type="entry name" value="Prot_translocase_SecE_dom_sf"/>
</dbReference>
<dbReference type="GO" id="GO:0012505">
    <property type="term" value="C:endomembrane system"/>
    <property type="evidence" value="ECO:0007669"/>
    <property type="project" value="UniProtKB-SubCell"/>
</dbReference>
<evidence type="ECO:0000256" key="4">
    <source>
        <dbReference type="ARBA" id="ARBA00022989"/>
    </source>
</evidence>
<dbReference type="SUPFAM" id="SSF103456">
    <property type="entry name" value="Preprotein translocase SecE subunit"/>
    <property type="match status" value="1"/>
</dbReference>
<comment type="subcellular location">
    <subcellularLocation>
        <location evidence="7">Endomembrane system</location>
        <topology evidence="7">Single-pass membrane protein</topology>
    </subcellularLocation>
</comment>
<dbReference type="GO" id="GO:0006886">
    <property type="term" value="P:intracellular protein transport"/>
    <property type="evidence" value="ECO:0007669"/>
    <property type="project" value="InterPro"/>
</dbReference>
<evidence type="ECO:0000256" key="8">
    <source>
        <dbReference type="SAM" id="Phobius"/>
    </source>
</evidence>
<keyword evidence="3" id="KW-0653">Protein transport</keyword>
<keyword evidence="5" id="KW-0811">Translocation</keyword>
<reference evidence="9" key="1">
    <citation type="journal article" date="2014" name="Genome Biol. Evol.">
        <title>Pangenome evidence for extensive interdomain horizontal transfer affecting lineage core and shell genes in uncultured planktonic thaumarchaeota and euryarchaeota.</title>
        <authorList>
            <person name="Deschamps P."/>
            <person name="Zivanovic Y."/>
            <person name="Moreira D."/>
            <person name="Rodriguez-Valera F."/>
            <person name="Lopez-Garcia P."/>
        </authorList>
    </citation>
    <scope>NUCLEOTIDE SEQUENCE</scope>
</reference>
<dbReference type="AlphaFoldDB" id="A0A075FSG2"/>
<evidence type="ECO:0000256" key="5">
    <source>
        <dbReference type="ARBA" id="ARBA00023010"/>
    </source>
</evidence>
<dbReference type="NCBIfam" id="TIGR00327">
    <property type="entry name" value="secE_euk_arch"/>
    <property type="match status" value="1"/>
</dbReference>
<protein>
    <submittedName>
        <fullName evidence="9">Preprotein translocase subunit</fullName>
    </submittedName>
</protein>
<dbReference type="Pfam" id="PF00584">
    <property type="entry name" value="SecE"/>
    <property type="match status" value="1"/>
</dbReference>
<keyword evidence="2 8" id="KW-0812">Transmembrane</keyword>
<name>A0A075FSG2_9EURY</name>
<keyword evidence="1" id="KW-0813">Transport</keyword>
<organism evidence="9">
    <name type="scientific">uncultured marine group II/III euryarchaeote AD1000_49_E05</name>
    <dbReference type="NCBI Taxonomy" id="1457779"/>
    <lineage>
        <taxon>Archaea</taxon>
        <taxon>Methanobacteriati</taxon>
        <taxon>Methanobacteriota</taxon>
        <taxon>environmental samples</taxon>
    </lineage>
</organism>
<keyword evidence="6 8" id="KW-0472">Membrane</keyword>